<comment type="caution">
    <text evidence="1">The sequence shown here is derived from an EMBL/GenBank/DDBJ whole genome shotgun (WGS) entry which is preliminary data.</text>
</comment>
<dbReference type="AlphaFoldDB" id="A0AAV4DQS8"/>
<organism evidence="1 2">
    <name type="scientific">Plakobranchus ocellatus</name>
    <dbReference type="NCBI Taxonomy" id="259542"/>
    <lineage>
        <taxon>Eukaryota</taxon>
        <taxon>Metazoa</taxon>
        <taxon>Spiralia</taxon>
        <taxon>Lophotrochozoa</taxon>
        <taxon>Mollusca</taxon>
        <taxon>Gastropoda</taxon>
        <taxon>Heterobranchia</taxon>
        <taxon>Euthyneura</taxon>
        <taxon>Panpulmonata</taxon>
        <taxon>Sacoglossa</taxon>
        <taxon>Placobranchoidea</taxon>
        <taxon>Plakobranchidae</taxon>
        <taxon>Plakobranchus</taxon>
    </lineage>
</organism>
<accession>A0AAV4DQS8</accession>
<evidence type="ECO:0000313" key="2">
    <source>
        <dbReference type="Proteomes" id="UP000735302"/>
    </source>
</evidence>
<name>A0AAV4DQS8_9GAST</name>
<dbReference type="EMBL" id="BLXT01008169">
    <property type="protein sequence ID" value="GFO46216.1"/>
    <property type="molecule type" value="Genomic_DNA"/>
</dbReference>
<dbReference type="Proteomes" id="UP000735302">
    <property type="component" value="Unassembled WGS sequence"/>
</dbReference>
<evidence type="ECO:0000313" key="1">
    <source>
        <dbReference type="EMBL" id="GFO46216.1"/>
    </source>
</evidence>
<gene>
    <name evidence="1" type="ORF">PoB_007272100</name>
</gene>
<keyword evidence="2" id="KW-1185">Reference proteome</keyword>
<reference evidence="1 2" key="1">
    <citation type="journal article" date="2021" name="Elife">
        <title>Chloroplast acquisition without the gene transfer in kleptoplastic sea slugs, Plakobranchus ocellatus.</title>
        <authorList>
            <person name="Maeda T."/>
            <person name="Takahashi S."/>
            <person name="Yoshida T."/>
            <person name="Shimamura S."/>
            <person name="Takaki Y."/>
            <person name="Nagai Y."/>
            <person name="Toyoda A."/>
            <person name="Suzuki Y."/>
            <person name="Arimoto A."/>
            <person name="Ishii H."/>
            <person name="Satoh N."/>
            <person name="Nishiyama T."/>
            <person name="Hasebe M."/>
            <person name="Maruyama T."/>
            <person name="Minagawa J."/>
            <person name="Obokata J."/>
            <person name="Shigenobu S."/>
        </authorList>
    </citation>
    <scope>NUCLEOTIDE SEQUENCE [LARGE SCALE GENOMIC DNA]</scope>
</reference>
<proteinExistence type="predicted"/>
<sequence length="95" mass="10742">MSWRDTNDIQKKSDISIVYKNLLQSPMNVASAADCALAKLSFIWLGRNSGRESRIPIIPTPQSVESYTEAKRHLQKTKQLQLERIGLALKLNDTT</sequence>
<protein>
    <submittedName>
        <fullName evidence="1">Uncharacterized protein</fullName>
    </submittedName>
</protein>